<evidence type="ECO:0000256" key="1">
    <source>
        <dbReference type="SAM" id="Phobius"/>
    </source>
</evidence>
<gene>
    <name evidence="2" type="ORF">TAV2_LOCUS20034</name>
</gene>
<organism evidence="2 3">
    <name type="scientific">Thlaspi arvense</name>
    <name type="common">Field penny-cress</name>
    <dbReference type="NCBI Taxonomy" id="13288"/>
    <lineage>
        <taxon>Eukaryota</taxon>
        <taxon>Viridiplantae</taxon>
        <taxon>Streptophyta</taxon>
        <taxon>Embryophyta</taxon>
        <taxon>Tracheophyta</taxon>
        <taxon>Spermatophyta</taxon>
        <taxon>Magnoliopsida</taxon>
        <taxon>eudicotyledons</taxon>
        <taxon>Gunneridae</taxon>
        <taxon>Pentapetalae</taxon>
        <taxon>rosids</taxon>
        <taxon>malvids</taxon>
        <taxon>Brassicales</taxon>
        <taxon>Brassicaceae</taxon>
        <taxon>Thlaspideae</taxon>
        <taxon>Thlaspi</taxon>
    </lineage>
</organism>
<evidence type="ECO:0000313" key="3">
    <source>
        <dbReference type="Proteomes" id="UP000836841"/>
    </source>
</evidence>
<keyword evidence="1" id="KW-0472">Membrane</keyword>
<keyword evidence="3" id="KW-1185">Reference proteome</keyword>
<keyword evidence="1" id="KW-1133">Transmembrane helix</keyword>
<dbReference type="AlphaFoldDB" id="A0AAU9STJ0"/>
<proteinExistence type="predicted"/>
<sequence>INKKKKMAASFSFSKPSLAMIMKVAVMVALVLVATVADGQSCNTHLSGLNVCGEYVCQANAFATRFALPLGFPLAATSLLFHAADYMKRHGGRSRRWDI</sequence>
<dbReference type="Proteomes" id="UP000836841">
    <property type="component" value="Chromosome 6"/>
</dbReference>
<evidence type="ECO:0000313" key="2">
    <source>
        <dbReference type="EMBL" id="CAH2070268.1"/>
    </source>
</evidence>
<protein>
    <recommendedName>
        <fullName evidence="4">CASP-like protein</fullName>
    </recommendedName>
</protein>
<dbReference type="EMBL" id="OU466862">
    <property type="protein sequence ID" value="CAH2070268.1"/>
    <property type="molecule type" value="Genomic_DNA"/>
</dbReference>
<feature type="non-terminal residue" evidence="2">
    <location>
        <position position="99"/>
    </location>
</feature>
<name>A0AAU9STJ0_THLAR</name>
<accession>A0AAU9STJ0</accession>
<evidence type="ECO:0008006" key="4">
    <source>
        <dbReference type="Google" id="ProtNLM"/>
    </source>
</evidence>
<keyword evidence="1" id="KW-0812">Transmembrane</keyword>
<reference evidence="2 3" key="1">
    <citation type="submission" date="2022-03" db="EMBL/GenBank/DDBJ databases">
        <authorList>
            <person name="Nunn A."/>
            <person name="Chopra R."/>
            <person name="Nunn A."/>
            <person name="Contreras Garrido A."/>
        </authorList>
    </citation>
    <scope>NUCLEOTIDE SEQUENCE [LARGE SCALE GENOMIC DNA]</scope>
</reference>
<feature type="transmembrane region" description="Helical" evidence="1">
    <location>
        <begin position="63"/>
        <end position="86"/>
    </location>
</feature>